<evidence type="ECO:0000256" key="7">
    <source>
        <dbReference type="ARBA" id="ARBA00022833"/>
    </source>
</evidence>
<dbReference type="InterPro" id="IPR045089">
    <property type="entry name" value="PGGT1B-like"/>
</dbReference>
<dbReference type="EMBL" id="JABWDY010026707">
    <property type="protein sequence ID" value="KAF5188481.1"/>
    <property type="molecule type" value="Genomic_DNA"/>
</dbReference>
<name>A0A7J6VUP2_THATH</name>
<evidence type="ECO:0000256" key="4">
    <source>
        <dbReference type="ARBA" id="ARBA00022679"/>
    </source>
</evidence>
<dbReference type="Proteomes" id="UP000554482">
    <property type="component" value="Unassembled WGS sequence"/>
</dbReference>
<comment type="caution">
    <text evidence="9">The sequence shown here is derived from an EMBL/GenBank/DDBJ whole genome shotgun (WGS) entry which is preliminary data.</text>
</comment>
<comment type="cofactor">
    <cofactor evidence="1">
        <name>Zn(2+)</name>
        <dbReference type="ChEBI" id="CHEBI:29105"/>
    </cofactor>
</comment>
<dbReference type="GO" id="GO:0046872">
    <property type="term" value="F:metal ion binding"/>
    <property type="evidence" value="ECO:0007669"/>
    <property type="project" value="UniProtKB-KW"/>
</dbReference>
<gene>
    <name evidence="9" type="ORF">FRX31_021929</name>
</gene>
<keyword evidence="5" id="KW-0479">Metal-binding</keyword>
<organism evidence="9 10">
    <name type="scientific">Thalictrum thalictroides</name>
    <name type="common">Rue-anemone</name>
    <name type="synonym">Anemone thalictroides</name>
    <dbReference type="NCBI Taxonomy" id="46969"/>
    <lineage>
        <taxon>Eukaryota</taxon>
        <taxon>Viridiplantae</taxon>
        <taxon>Streptophyta</taxon>
        <taxon>Embryophyta</taxon>
        <taxon>Tracheophyta</taxon>
        <taxon>Spermatophyta</taxon>
        <taxon>Magnoliopsida</taxon>
        <taxon>Ranunculales</taxon>
        <taxon>Ranunculaceae</taxon>
        <taxon>Thalictroideae</taxon>
        <taxon>Thalictrum</taxon>
    </lineage>
</organism>
<dbReference type="GO" id="GO:0005965">
    <property type="term" value="C:protein farnesyltransferase complex"/>
    <property type="evidence" value="ECO:0007669"/>
    <property type="project" value="TreeGrafter"/>
</dbReference>
<dbReference type="SUPFAM" id="SSF48239">
    <property type="entry name" value="Terpenoid cyclases/Protein prenyltransferases"/>
    <property type="match status" value="1"/>
</dbReference>
<dbReference type="AlphaFoldDB" id="A0A7J6VUP2"/>
<dbReference type="InterPro" id="IPR008930">
    <property type="entry name" value="Terpenoid_cyclase/PrenylTrfase"/>
</dbReference>
<feature type="domain" description="Prenyltransferase alpha-alpha toroid" evidence="8">
    <location>
        <begin position="41"/>
        <end position="159"/>
    </location>
</feature>
<keyword evidence="10" id="KW-1185">Reference proteome</keyword>
<dbReference type="OrthoDB" id="10261146at2759"/>
<keyword evidence="6" id="KW-0677">Repeat</keyword>
<keyword evidence="4 9" id="KW-0808">Transferase</keyword>
<evidence type="ECO:0000259" key="8">
    <source>
        <dbReference type="Pfam" id="PF00432"/>
    </source>
</evidence>
<dbReference type="PANTHER" id="PTHR11774">
    <property type="entry name" value="GERANYLGERANYL TRANSFERASE TYPE BETA SUBUNIT"/>
    <property type="match status" value="1"/>
</dbReference>
<keyword evidence="3" id="KW-0637">Prenyltransferase</keyword>
<dbReference type="PANTHER" id="PTHR11774:SF6">
    <property type="entry name" value="PROTEIN FARNESYLTRANSFERASE SUBUNIT BETA"/>
    <property type="match status" value="1"/>
</dbReference>
<protein>
    <submittedName>
        <fullName evidence="9">Farnesyltransferase subunit beta</fullName>
    </submittedName>
</protein>
<sequence>MSIPTPTVTQREQWMVESKVSEIYQLFTSLPPHAQALMLELQRDQHMEYLNKGLNQLGPSFCVLDANRPWLCYWILHSIALLGECIDCEREDDAVDFLNRCQDRDGGYGGGPGQMPHLATSYAAVNSLITLGGEKAFSSINRDKLHVFLLRMKDPSGGF</sequence>
<dbReference type="InterPro" id="IPR001330">
    <property type="entry name" value="Prenyltrans"/>
</dbReference>
<evidence type="ECO:0000256" key="3">
    <source>
        <dbReference type="ARBA" id="ARBA00022602"/>
    </source>
</evidence>
<reference evidence="9 10" key="1">
    <citation type="submission" date="2020-06" db="EMBL/GenBank/DDBJ databases">
        <title>Transcriptomic and genomic resources for Thalictrum thalictroides and T. hernandezii: Facilitating candidate gene discovery in an emerging model plant lineage.</title>
        <authorList>
            <person name="Arias T."/>
            <person name="Riano-Pachon D.M."/>
            <person name="Di Stilio V.S."/>
        </authorList>
    </citation>
    <scope>NUCLEOTIDE SEQUENCE [LARGE SCALE GENOMIC DNA]</scope>
    <source>
        <strain evidence="10">cv. WT478/WT964</strain>
        <tissue evidence="9">Leaves</tissue>
    </source>
</reference>
<evidence type="ECO:0000313" key="9">
    <source>
        <dbReference type="EMBL" id="KAF5188481.1"/>
    </source>
</evidence>
<accession>A0A7J6VUP2</accession>
<evidence type="ECO:0000256" key="5">
    <source>
        <dbReference type="ARBA" id="ARBA00022723"/>
    </source>
</evidence>
<proteinExistence type="inferred from homology"/>
<evidence type="ECO:0000313" key="10">
    <source>
        <dbReference type="Proteomes" id="UP000554482"/>
    </source>
</evidence>
<feature type="non-terminal residue" evidence="9">
    <location>
        <position position="159"/>
    </location>
</feature>
<dbReference type="GO" id="GO:0004660">
    <property type="term" value="F:protein farnesyltransferase activity"/>
    <property type="evidence" value="ECO:0007669"/>
    <property type="project" value="TreeGrafter"/>
</dbReference>
<dbReference type="Pfam" id="PF00432">
    <property type="entry name" value="Prenyltrans"/>
    <property type="match status" value="1"/>
</dbReference>
<comment type="similarity">
    <text evidence="2">Belongs to the protein prenyltransferase subunit beta family.</text>
</comment>
<evidence type="ECO:0000256" key="1">
    <source>
        <dbReference type="ARBA" id="ARBA00001947"/>
    </source>
</evidence>
<dbReference type="Gene3D" id="1.50.10.20">
    <property type="match status" value="1"/>
</dbReference>
<keyword evidence="7" id="KW-0862">Zinc</keyword>
<evidence type="ECO:0000256" key="6">
    <source>
        <dbReference type="ARBA" id="ARBA00022737"/>
    </source>
</evidence>
<evidence type="ECO:0000256" key="2">
    <source>
        <dbReference type="ARBA" id="ARBA00010497"/>
    </source>
</evidence>